<feature type="transmembrane region" description="Helical" evidence="1">
    <location>
        <begin position="52"/>
        <end position="68"/>
    </location>
</feature>
<dbReference type="OrthoDB" id="9776116at2"/>
<feature type="domain" description="DUF58" evidence="2">
    <location>
        <begin position="214"/>
        <end position="388"/>
    </location>
</feature>
<evidence type="ECO:0000259" key="2">
    <source>
        <dbReference type="Pfam" id="PF01882"/>
    </source>
</evidence>
<keyword evidence="1" id="KW-1133">Transmembrane helix</keyword>
<evidence type="ECO:0000256" key="1">
    <source>
        <dbReference type="SAM" id="Phobius"/>
    </source>
</evidence>
<dbReference type="KEGG" id="lxl:KDY119_02277"/>
<accession>A0A5P9QBD5</accession>
<evidence type="ECO:0000313" key="4">
    <source>
        <dbReference type="Proteomes" id="UP000326702"/>
    </source>
</evidence>
<protein>
    <recommendedName>
        <fullName evidence="2">DUF58 domain-containing protein</fullName>
    </recommendedName>
</protein>
<name>A0A5P9QBD5_9MICO</name>
<dbReference type="EMBL" id="CP045529">
    <property type="protein sequence ID" value="QFU98758.1"/>
    <property type="molecule type" value="Genomic_DNA"/>
</dbReference>
<dbReference type="PANTHER" id="PTHR33608">
    <property type="entry name" value="BLL2464 PROTEIN"/>
    <property type="match status" value="1"/>
</dbReference>
<feature type="transmembrane region" description="Helical" evidence="1">
    <location>
        <begin position="22"/>
        <end position="45"/>
    </location>
</feature>
<keyword evidence="1" id="KW-0472">Membrane</keyword>
<sequence length="453" mass="47966">MTTPTAVVPDHASERASGSTRVVPLTGAAALAGAVVAVLLAVLGVVVSRADVVLLALPLAVASAWSWVSRPPATSDGGPSTGLRVQVVPDAGARLVRYRIGVDGTGGTDAVHVRVSVLGTTPRDLVVTPGRAADLTGEAPILHSGPQLLLRLQHRLLGQDAAWFTAPARELDVEQVVTPRTVPLASLPLPHRLQGMTGNHQSARPGDGGDFRDVHPFAPGDRLRRIDWRATARRARLADELFVRRTSALADATVVLVLDSRDDVGENVEDWTGHTADGEGVTSLDLAREAAASLATSYAAAGDRVGVQDLASQARVVQPGGGARHRDRVVRAVTLSRPAGSRFARLRAPVVPAGALVYVFSTFLDDEAPRMATLWRAGGHRVIAVDVLPTPRTGGLEPHERVAFRLVALEREERMRTLQASGVELLRWQERHGGAGERAAALRTLARAGRGPR</sequence>
<reference evidence="3 4" key="1">
    <citation type="submission" date="2019-10" db="EMBL/GenBank/DDBJ databases">
        <title>Genome sequence of Luteimicrobium xylanilyticum HY-24.</title>
        <authorList>
            <person name="Kim D.Y."/>
            <person name="Park H.-Y."/>
        </authorList>
    </citation>
    <scope>NUCLEOTIDE SEQUENCE [LARGE SCALE GENOMIC DNA]</scope>
    <source>
        <strain evidence="3 4">HY-24</strain>
    </source>
</reference>
<dbReference type="RefSeq" id="WP_153022322.1">
    <property type="nucleotide sequence ID" value="NZ_BAABIH010000017.1"/>
</dbReference>
<keyword evidence="4" id="KW-1185">Reference proteome</keyword>
<dbReference type="Proteomes" id="UP000326702">
    <property type="component" value="Chromosome"/>
</dbReference>
<dbReference type="Pfam" id="PF01882">
    <property type="entry name" value="DUF58"/>
    <property type="match status" value="1"/>
</dbReference>
<organism evidence="3 4">
    <name type="scientific">Luteimicrobium xylanilyticum</name>
    <dbReference type="NCBI Taxonomy" id="1133546"/>
    <lineage>
        <taxon>Bacteria</taxon>
        <taxon>Bacillati</taxon>
        <taxon>Actinomycetota</taxon>
        <taxon>Actinomycetes</taxon>
        <taxon>Micrococcales</taxon>
        <taxon>Luteimicrobium</taxon>
    </lineage>
</organism>
<gene>
    <name evidence="3" type="ORF">KDY119_02277</name>
</gene>
<dbReference type="InterPro" id="IPR002881">
    <property type="entry name" value="DUF58"/>
</dbReference>
<keyword evidence="1" id="KW-0812">Transmembrane</keyword>
<evidence type="ECO:0000313" key="3">
    <source>
        <dbReference type="EMBL" id="QFU98758.1"/>
    </source>
</evidence>
<dbReference type="AlphaFoldDB" id="A0A5P9QBD5"/>
<proteinExistence type="predicted"/>
<dbReference type="PANTHER" id="PTHR33608:SF14">
    <property type="entry name" value="POSSIBLE CONSERVED SECRETED PROTEIN"/>
    <property type="match status" value="1"/>
</dbReference>